<keyword evidence="1" id="KW-0812">Transmembrane</keyword>
<proteinExistence type="predicted"/>
<dbReference type="Proteomes" id="UP000011626">
    <property type="component" value="Unassembled WGS sequence"/>
</dbReference>
<feature type="transmembrane region" description="Helical" evidence="1">
    <location>
        <begin position="12"/>
        <end position="34"/>
    </location>
</feature>
<comment type="caution">
    <text evidence="2">The sequence shown here is derived from an EMBL/GenBank/DDBJ whole genome shotgun (WGS) entry which is preliminary data.</text>
</comment>
<protein>
    <submittedName>
        <fullName evidence="2">Uncharacterized protein</fullName>
    </submittedName>
</protein>
<dbReference type="EMBL" id="AOIU01000043">
    <property type="protein sequence ID" value="ELZ21074.1"/>
    <property type="molecule type" value="Genomic_DNA"/>
</dbReference>
<reference evidence="2 3" key="1">
    <citation type="journal article" date="2014" name="PLoS Genet.">
        <title>Phylogenetically driven sequencing of extremely halophilic archaea reveals strategies for static and dynamic osmo-response.</title>
        <authorList>
            <person name="Becker E.A."/>
            <person name="Seitzer P.M."/>
            <person name="Tritt A."/>
            <person name="Larsen D."/>
            <person name="Krusor M."/>
            <person name="Yao A.I."/>
            <person name="Wu D."/>
            <person name="Madern D."/>
            <person name="Eisen J.A."/>
            <person name="Darling A.E."/>
            <person name="Facciotti M.T."/>
        </authorList>
    </citation>
    <scope>NUCLEOTIDE SEQUENCE [LARGE SCALE GENOMIC DNA]</scope>
    <source>
        <strain evidence="2 3">2-9-1</strain>
    </source>
</reference>
<evidence type="ECO:0000256" key="1">
    <source>
        <dbReference type="SAM" id="Phobius"/>
    </source>
</evidence>
<keyword evidence="1" id="KW-0472">Membrane</keyword>
<gene>
    <name evidence="2" type="ORF">C475_18988</name>
</gene>
<feature type="transmembrane region" description="Helical" evidence="1">
    <location>
        <begin position="40"/>
        <end position="57"/>
    </location>
</feature>
<dbReference type="AlphaFoldDB" id="M0CGS7"/>
<keyword evidence="1" id="KW-1133">Transmembrane helix</keyword>
<evidence type="ECO:0000313" key="2">
    <source>
        <dbReference type="EMBL" id="ELZ21074.1"/>
    </source>
</evidence>
<name>M0CGS7_9EURY</name>
<sequence>MRLDNSPDGAISVLDSFLMCHFLELSVGFLRILIRKFENNLFPVIYLVSNMINLYIFQRDFILIFI</sequence>
<keyword evidence="3" id="KW-1185">Reference proteome</keyword>
<accession>M0CGS7</accession>
<organism evidence="2 3">
    <name type="scientific">Halosimplex carlsbadense 2-9-1</name>
    <dbReference type="NCBI Taxonomy" id="797114"/>
    <lineage>
        <taxon>Archaea</taxon>
        <taxon>Methanobacteriati</taxon>
        <taxon>Methanobacteriota</taxon>
        <taxon>Stenosarchaea group</taxon>
        <taxon>Halobacteria</taxon>
        <taxon>Halobacteriales</taxon>
        <taxon>Haloarculaceae</taxon>
        <taxon>Halosimplex</taxon>
    </lineage>
</organism>
<evidence type="ECO:0000313" key="3">
    <source>
        <dbReference type="Proteomes" id="UP000011626"/>
    </source>
</evidence>